<protein>
    <submittedName>
        <fullName evidence="2">Uncharacterized protein</fullName>
    </submittedName>
</protein>
<dbReference type="STRING" id="93759.A0A1R3G2F3"/>
<gene>
    <name evidence="2" type="ORF">COLO4_37314</name>
</gene>
<reference evidence="3" key="1">
    <citation type="submission" date="2013-09" db="EMBL/GenBank/DDBJ databases">
        <title>Corchorus olitorius genome sequencing.</title>
        <authorList>
            <person name="Alam M."/>
            <person name="Haque M.S."/>
            <person name="Islam M.S."/>
            <person name="Emdad E.M."/>
            <person name="Islam M.M."/>
            <person name="Ahmed B."/>
            <person name="Halim A."/>
            <person name="Hossen Q.M.M."/>
            <person name="Hossain M.Z."/>
            <person name="Ahmed R."/>
            <person name="Khan M.M."/>
            <person name="Islam R."/>
            <person name="Rashid M.M."/>
            <person name="Khan S.A."/>
            <person name="Rahman M.S."/>
            <person name="Alam M."/>
            <person name="Yahiya A.S."/>
            <person name="Khan M.S."/>
            <person name="Azam M.S."/>
            <person name="Haque T."/>
            <person name="Lashkar M.Z.H."/>
            <person name="Akhand A.I."/>
            <person name="Morshed G."/>
            <person name="Roy S."/>
            <person name="Uddin K.S."/>
            <person name="Rabeya T."/>
            <person name="Hossain A.S."/>
            <person name="Chowdhury A."/>
            <person name="Snigdha A.R."/>
            <person name="Mortoza M.S."/>
            <person name="Matin S.A."/>
            <person name="Hoque S.M.E."/>
            <person name="Islam M.K."/>
            <person name="Roy D.K."/>
            <person name="Haider R."/>
            <person name="Moosa M.M."/>
            <person name="Elias S.M."/>
            <person name="Hasan A.M."/>
            <person name="Jahan S."/>
            <person name="Shafiuddin M."/>
            <person name="Mahmood N."/>
            <person name="Shommy N.S."/>
        </authorList>
    </citation>
    <scope>NUCLEOTIDE SEQUENCE [LARGE SCALE GENOMIC DNA]</scope>
    <source>
        <strain evidence="3">cv. O-4</strain>
    </source>
</reference>
<comment type="caution">
    <text evidence="2">The sequence shown here is derived from an EMBL/GenBank/DDBJ whole genome shotgun (WGS) entry which is preliminary data.</text>
</comment>
<sequence length="52" mass="5132">MSMETNAPSGGSNGASGSAHGPNWDYSWGWGSSPGSGWGYGSGSGRLTVPGK</sequence>
<accession>A0A1R3G2F3</accession>
<dbReference type="AlphaFoldDB" id="A0A1R3G2F3"/>
<keyword evidence="3" id="KW-1185">Reference proteome</keyword>
<feature type="region of interest" description="Disordered" evidence="1">
    <location>
        <begin position="1"/>
        <end position="26"/>
    </location>
</feature>
<evidence type="ECO:0000313" key="2">
    <source>
        <dbReference type="EMBL" id="OMO52271.1"/>
    </source>
</evidence>
<name>A0A1R3G2F3_9ROSI</name>
<evidence type="ECO:0000256" key="1">
    <source>
        <dbReference type="SAM" id="MobiDB-lite"/>
    </source>
</evidence>
<dbReference type="EMBL" id="AWUE01023877">
    <property type="protein sequence ID" value="OMO52271.1"/>
    <property type="molecule type" value="Genomic_DNA"/>
</dbReference>
<evidence type="ECO:0000313" key="3">
    <source>
        <dbReference type="Proteomes" id="UP000187203"/>
    </source>
</evidence>
<dbReference type="Proteomes" id="UP000187203">
    <property type="component" value="Unassembled WGS sequence"/>
</dbReference>
<proteinExistence type="predicted"/>
<organism evidence="2 3">
    <name type="scientific">Corchorus olitorius</name>
    <dbReference type="NCBI Taxonomy" id="93759"/>
    <lineage>
        <taxon>Eukaryota</taxon>
        <taxon>Viridiplantae</taxon>
        <taxon>Streptophyta</taxon>
        <taxon>Embryophyta</taxon>
        <taxon>Tracheophyta</taxon>
        <taxon>Spermatophyta</taxon>
        <taxon>Magnoliopsida</taxon>
        <taxon>eudicotyledons</taxon>
        <taxon>Gunneridae</taxon>
        <taxon>Pentapetalae</taxon>
        <taxon>rosids</taxon>
        <taxon>malvids</taxon>
        <taxon>Malvales</taxon>
        <taxon>Malvaceae</taxon>
        <taxon>Grewioideae</taxon>
        <taxon>Apeibeae</taxon>
        <taxon>Corchorus</taxon>
    </lineage>
</organism>